<comment type="catalytic activity">
    <reaction evidence="7">
        <text>octanoate + ATP + CoA = octanoyl-CoA + AMP + diphosphate</text>
        <dbReference type="Rhea" id="RHEA:33631"/>
        <dbReference type="ChEBI" id="CHEBI:25646"/>
        <dbReference type="ChEBI" id="CHEBI:30616"/>
        <dbReference type="ChEBI" id="CHEBI:33019"/>
        <dbReference type="ChEBI" id="CHEBI:57287"/>
        <dbReference type="ChEBI" id="CHEBI:57386"/>
        <dbReference type="ChEBI" id="CHEBI:456215"/>
    </reaction>
</comment>
<dbReference type="PaxDb" id="8355-A0A1L8EUB1"/>
<name>A0A1L8EUB1_XENLA</name>
<dbReference type="OrthoDB" id="10253115at2759"/>
<dbReference type="GO" id="GO:0031956">
    <property type="term" value="F:medium-chain fatty acid-CoA ligase activity"/>
    <property type="evidence" value="ECO:0000318"/>
    <property type="project" value="GO_Central"/>
</dbReference>
<dbReference type="Pfam" id="PF00501">
    <property type="entry name" value="AMP-binding"/>
    <property type="match status" value="1"/>
</dbReference>
<dbReference type="Bgee" id="108701096">
    <property type="expression patterns" value="Expressed in heart and 19 other cell types or tissues"/>
</dbReference>
<evidence type="ECO:0000313" key="11">
    <source>
        <dbReference type="Proteomes" id="UP000186698"/>
    </source>
</evidence>
<dbReference type="Xenbase" id="XB-GENE-6485775">
    <property type="gene designation" value="acsf2.L"/>
</dbReference>
<accession>A0A1L8EUB1</accession>
<dbReference type="SUPFAM" id="SSF56801">
    <property type="entry name" value="Acetyl-CoA synthetase-like"/>
    <property type="match status" value="1"/>
</dbReference>
<evidence type="ECO:0000256" key="8">
    <source>
        <dbReference type="ARBA" id="ARBA00048277"/>
    </source>
</evidence>
<dbReference type="AlphaFoldDB" id="A0A1L8EUB1"/>
<dbReference type="EC" id="6.2.1.2" evidence="5"/>
<evidence type="ECO:0000256" key="1">
    <source>
        <dbReference type="ARBA" id="ARBA00006432"/>
    </source>
</evidence>
<dbReference type="PANTHER" id="PTHR43201">
    <property type="entry name" value="ACYL-COA SYNTHETASE"/>
    <property type="match status" value="1"/>
</dbReference>
<evidence type="ECO:0000259" key="10">
    <source>
        <dbReference type="Pfam" id="PF13193"/>
    </source>
</evidence>
<dbReference type="FunFam" id="3.40.50.12780:FF:000003">
    <property type="entry name" value="Long-chain-fatty-acid--CoA ligase FadD"/>
    <property type="match status" value="1"/>
</dbReference>
<feature type="domain" description="AMP-binding enzyme C-terminal" evidence="10">
    <location>
        <begin position="508"/>
        <end position="583"/>
    </location>
</feature>
<evidence type="ECO:0000313" key="12">
    <source>
        <dbReference type="RefSeq" id="XP_018090787.1"/>
    </source>
</evidence>
<dbReference type="Gene3D" id="3.40.50.12780">
    <property type="entry name" value="N-terminal domain of ligase-like"/>
    <property type="match status" value="1"/>
</dbReference>
<evidence type="ECO:0000313" key="13">
    <source>
        <dbReference type="Xenbase" id="XB-GENE-6485775"/>
    </source>
</evidence>
<dbReference type="Gene3D" id="3.30.300.30">
    <property type="match status" value="1"/>
</dbReference>
<organism evidence="11 12">
    <name type="scientific">Xenopus laevis</name>
    <name type="common">African clawed frog</name>
    <dbReference type="NCBI Taxonomy" id="8355"/>
    <lineage>
        <taxon>Eukaryota</taxon>
        <taxon>Metazoa</taxon>
        <taxon>Chordata</taxon>
        <taxon>Craniata</taxon>
        <taxon>Vertebrata</taxon>
        <taxon>Euteleostomi</taxon>
        <taxon>Amphibia</taxon>
        <taxon>Batrachia</taxon>
        <taxon>Anura</taxon>
        <taxon>Pipoidea</taxon>
        <taxon>Pipidae</taxon>
        <taxon>Xenopodinae</taxon>
        <taxon>Xenopus</taxon>
        <taxon>Xenopus</taxon>
    </lineage>
</organism>
<comment type="function">
    <text evidence="4">Acyl-CoA synthases catalyze the initial reaction in fatty acid metabolism, by forming a thioester with CoA. Has some preference toward medium-chain substrates. Plays a role in adipocyte differentiation.</text>
</comment>
<feature type="domain" description="AMP-dependent synthetase/ligase" evidence="9">
    <location>
        <begin position="71"/>
        <end position="457"/>
    </location>
</feature>
<evidence type="ECO:0000256" key="3">
    <source>
        <dbReference type="ARBA" id="ARBA00023098"/>
    </source>
</evidence>
<dbReference type="PROSITE" id="PS00455">
    <property type="entry name" value="AMP_BINDING"/>
    <property type="match status" value="1"/>
</dbReference>
<evidence type="ECO:0000256" key="4">
    <source>
        <dbReference type="ARBA" id="ARBA00037247"/>
    </source>
</evidence>
<dbReference type="GeneID" id="108701096"/>
<dbReference type="KEGG" id="xla:108701096"/>
<dbReference type="PANTHER" id="PTHR43201:SF5">
    <property type="entry name" value="MEDIUM-CHAIN ACYL-COA LIGASE ACSF2, MITOCHONDRIAL"/>
    <property type="match status" value="1"/>
</dbReference>
<gene>
    <name evidence="12 13" type="primary">acsf2.L</name>
</gene>
<dbReference type="STRING" id="8355.A0A1L8EUB1"/>
<dbReference type="InterPro" id="IPR042099">
    <property type="entry name" value="ANL_N_sf"/>
</dbReference>
<dbReference type="RefSeq" id="XP_018090787.1">
    <property type="nucleotide sequence ID" value="XM_018235298.2"/>
</dbReference>
<dbReference type="InterPro" id="IPR000873">
    <property type="entry name" value="AMP-dep_synth/lig_dom"/>
</dbReference>
<dbReference type="AGR" id="Xenbase:XB-GENE-6485775"/>
<sequence length="599" mass="66853">MAPVRLVQVLTRELLGAGWRRVWYRDIHRGSYLLSDFPPPRPVTNTSYVHGTCDLPLNSKTVHQCLLETTDRIPDVEAVVFPRSNIRKTFSQLIDDVESLAAGLVALGLKKGDRVGMWGPNSYEWILVQFATARAGIILVSVNPAYQARELEYVLKKVKCSALVFPSQFKTQKYYELLSEICPELETSPAGDLQCKKLPDLHSVIVLDKRHPGTFLFQDVMEAGNSSSVQQLQDFQKNISCDDPINIQFTSGTTGSPKGATLSHHNIVNNASLGGRRMGYNWKKGVRTALPVPLYHCLGSVIGGMVMAVYGTTLVFPSPGYDVRALLEAISIEKCNCMYGTPTMYIDLLSQPDFAAHTSTLTSGVIAGSIAPPEIMKKIFTETAMKEIVIGYGTTENSPVTFLGFPHDNFIRKTETVGHIVSHTEAKVVDTNTGQIVPLNAPGELLIRGYCVMLEYWGDPEKTKEVMTPANWYRTGDIATMDEYGYCRIVGRCKDMIIRGGENIYPAEVEDFLHTHPSILEAQVIGVKDERMGEEVCACIRLYDNKTATADDIKEFCKGKISHFKIPRYIVFVKDYPLTVSGKIQKYKLRERMEQELNL</sequence>
<dbReference type="OMA" id="ICCRGYN"/>
<dbReference type="Proteomes" id="UP000186698">
    <property type="component" value="Chromosome 9_10L"/>
</dbReference>
<dbReference type="GO" id="GO:0006631">
    <property type="term" value="P:fatty acid metabolic process"/>
    <property type="evidence" value="ECO:0000318"/>
    <property type="project" value="GO_Central"/>
</dbReference>
<dbReference type="InterPro" id="IPR020845">
    <property type="entry name" value="AMP-binding_CS"/>
</dbReference>
<comment type="catalytic activity">
    <reaction evidence="8">
        <text>a medium-chain fatty acid + ATP + CoA = a medium-chain fatty acyl-CoA + AMP + diphosphate</text>
        <dbReference type="Rhea" id="RHEA:48340"/>
        <dbReference type="ChEBI" id="CHEBI:30616"/>
        <dbReference type="ChEBI" id="CHEBI:33019"/>
        <dbReference type="ChEBI" id="CHEBI:57287"/>
        <dbReference type="ChEBI" id="CHEBI:59558"/>
        <dbReference type="ChEBI" id="CHEBI:90546"/>
        <dbReference type="ChEBI" id="CHEBI:456215"/>
        <dbReference type="EC" id="6.2.1.2"/>
    </reaction>
</comment>
<dbReference type="FunFam" id="3.30.300.30:FF:000008">
    <property type="entry name" value="2,3-dihydroxybenzoate-AMP ligase"/>
    <property type="match status" value="1"/>
</dbReference>
<keyword evidence="11" id="KW-1185">Reference proteome</keyword>
<dbReference type="CTD" id="108701096"/>
<keyword evidence="3" id="KW-0443">Lipid metabolism</keyword>
<dbReference type="CDD" id="cd05917">
    <property type="entry name" value="FACL_like_2"/>
    <property type="match status" value="1"/>
</dbReference>
<evidence type="ECO:0000256" key="2">
    <source>
        <dbReference type="ARBA" id="ARBA00022598"/>
    </source>
</evidence>
<proteinExistence type="inferred from homology"/>
<dbReference type="InterPro" id="IPR045851">
    <property type="entry name" value="AMP-bd_C_sf"/>
</dbReference>
<evidence type="ECO:0000259" key="9">
    <source>
        <dbReference type="Pfam" id="PF00501"/>
    </source>
</evidence>
<evidence type="ECO:0000256" key="7">
    <source>
        <dbReference type="ARBA" id="ARBA00047319"/>
    </source>
</evidence>
<reference evidence="12" key="1">
    <citation type="submission" date="2025-08" db="UniProtKB">
        <authorList>
            <consortium name="RefSeq"/>
        </authorList>
    </citation>
    <scope>IDENTIFICATION</scope>
    <source>
        <strain evidence="12">J_2021</strain>
        <tissue evidence="12">Erythrocytes</tissue>
    </source>
</reference>
<evidence type="ECO:0000256" key="6">
    <source>
        <dbReference type="ARBA" id="ARBA00039638"/>
    </source>
</evidence>
<comment type="similarity">
    <text evidence="1">Belongs to the ATP-dependent AMP-binding enzyme family.</text>
</comment>
<dbReference type="InterPro" id="IPR025110">
    <property type="entry name" value="AMP-bd_C"/>
</dbReference>
<dbReference type="Pfam" id="PF13193">
    <property type="entry name" value="AMP-binding_C"/>
    <property type="match status" value="1"/>
</dbReference>
<evidence type="ECO:0000256" key="5">
    <source>
        <dbReference type="ARBA" id="ARBA00039009"/>
    </source>
</evidence>
<keyword evidence="2 12" id="KW-0436">Ligase</keyword>
<protein>
    <recommendedName>
        <fullName evidence="6">Medium-chain acyl-CoA ligase ACSF2, mitochondrial</fullName>
        <ecNumber evidence="5">6.2.1.2</ecNumber>
    </recommendedName>
</protein>